<accession>A0ABZ0VJ77</accession>
<reference evidence="2 3" key="1">
    <citation type="submission" date="2023-11" db="EMBL/GenBank/DDBJ databases">
        <authorList>
            <person name="Panchal A.K."/>
            <person name="Meaney J.S."/>
            <person name="Karas B.J."/>
            <person name="diCenzo G.C."/>
        </authorList>
    </citation>
    <scope>NUCLEOTIDE SEQUENCE [LARGE SCALE GENOMIC DNA]</scope>
    <source>
        <strain evidence="2 3">NZP2235</strain>
    </source>
</reference>
<keyword evidence="3" id="KW-1185">Reference proteome</keyword>
<evidence type="ECO:0000313" key="3">
    <source>
        <dbReference type="Proteomes" id="UP001322481"/>
    </source>
</evidence>
<protein>
    <submittedName>
        <fullName evidence="2">DUF6455 family protein</fullName>
    </submittedName>
</protein>
<dbReference type="Proteomes" id="UP001322481">
    <property type="component" value="Chromosome"/>
</dbReference>
<evidence type="ECO:0000259" key="1">
    <source>
        <dbReference type="Pfam" id="PF20056"/>
    </source>
</evidence>
<dbReference type="RefSeq" id="WP_284267920.1">
    <property type="nucleotide sequence ID" value="NZ_BSNY01000005.1"/>
</dbReference>
<name>A0ABZ0VJ77_9HYPH</name>
<sequence>MTNVTLLDYLISVDARTALMGRMMRKLGVDKQLHVVADHAAVTNRAVDRCRSCGHQDECSIWLDEHQQADDPPDYCRNRDLIARLQHAAGQR</sequence>
<dbReference type="Pfam" id="PF20056">
    <property type="entry name" value="DUF6455"/>
    <property type="match status" value="1"/>
</dbReference>
<gene>
    <name evidence="2" type="ORF">U0R22_001418</name>
</gene>
<feature type="domain" description="DUF6455" evidence="1">
    <location>
        <begin position="13"/>
        <end position="87"/>
    </location>
</feature>
<dbReference type="EMBL" id="CP139858">
    <property type="protein sequence ID" value="WQB97298.1"/>
    <property type="molecule type" value="Genomic_DNA"/>
</dbReference>
<organism evidence="2 3">
    <name type="scientific">Mesorhizobium huakuii</name>
    <dbReference type="NCBI Taxonomy" id="28104"/>
    <lineage>
        <taxon>Bacteria</taxon>
        <taxon>Pseudomonadati</taxon>
        <taxon>Pseudomonadota</taxon>
        <taxon>Alphaproteobacteria</taxon>
        <taxon>Hyphomicrobiales</taxon>
        <taxon>Phyllobacteriaceae</taxon>
        <taxon>Mesorhizobium</taxon>
    </lineage>
</organism>
<dbReference type="InterPro" id="IPR045601">
    <property type="entry name" value="DUF6455"/>
</dbReference>
<proteinExistence type="predicted"/>
<evidence type="ECO:0000313" key="2">
    <source>
        <dbReference type="EMBL" id="WQB97298.1"/>
    </source>
</evidence>